<evidence type="ECO:0000313" key="3">
    <source>
        <dbReference type="Proteomes" id="UP000095214"/>
    </source>
</evidence>
<dbReference type="Proteomes" id="UP000095214">
    <property type="component" value="Chromosome"/>
</dbReference>
<dbReference type="AlphaFoldDB" id="A0A1D8B162"/>
<dbReference type="EMBL" id="CP017298">
    <property type="protein sequence ID" value="AOS46863.1"/>
    <property type="molecule type" value="Genomic_DNA"/>
</dbReference>
<reference evidence="2 3" key="1">
    <citation type="submission" date="2016-09" db="EMBL/GenBank/DDBJ databases">
        <title>Complete genome sequence of Actinomyces hongkongensis HKU8.</title>
        <authorList>
            <person name="Gao Y.-X."/>
            <person name="Zhou Y.-Y."/>
            <person name="Xie Y."/>
            <person name="Wang M."/>
            <person name="Wang S.-J."/>
            <person name="Shen S.-G."/>
        </authorList>
    </citation>
    <scope>NUCLEOTIDE SEQUENCE [LARGE SCALE GENOMIC DNA]</scope>
    <source>
        <strain evidence="2 3">HKU8</strain>
    </source>
</reference>
<dbReference type="Pfam" id="PF12008">
    <property type="entry name" value="EcoR124_C"/>
    <property type="match status" value="1"/>
</dbReference>
<name>A0A1D8B162_9ACTO</name>
<dbReference type="STRING" id="178339.BH719_02440"/>
<dbReference type="KEGG" id="phon:BH719_02440"/>
<keyword evidence="3" id="KW-1185">Reference proteome</keyword>
<dbReference type="InterPro" id="IPR022625">
    <property type="entry name" value="TypeI_RM_Rsu_C"/>
</dbReference>
<accession>A0A1D8B162</accession>
<feature type="domain" description="Type I restriction enzyme R protein C-terminal" evidence="1">
    <location>
        <begin position="161"/>
        <end position="347"/>
    </location>
</feature>
<gene>
    <name evidence="2" type="ORF">BH719_02440</name>
</gene>
<proteinExistence type="predicted"/>
<dbReference type="Gene3D" id="1.20.58.2040">
    <property type="match status" value="1"/>
</dbReference>
<protein>
    <recommendedName>
        <fullName evidence="1">Type I restriction enzyme R protein C-terminal domain-containing protein</fullName>
    </recommendedName>
</protein>
<dbReference type="RefSeq" id="WP_009743153.1">
    <property type="nucleotide sequence ID" value="NZ_CP017298.1"/>
</dbReference>
<sequence length="353" mass="39809">MDRPVLVSSCEDAFNEGHWGYLEARIVEVAMCAKRAPLKDNAQIPQERTLSEAQQSDAEAFFTQMRSVLPVQGVQVFREAHPLPREEESTPAEDSPVFRCVLSKRGIDTRARVVGGEFTVLQGSRVTPEVTTPRRYQRVHVLHSQLVADGTIRVEGGHGEPARDIEDYRSAYLDLYQEMRQHDAADKEPINGDLVFEIELVKQVEVNVDYVLMLVEQHRASRGDGNDVEIPVEITRALKSSPSLRDKRDLIEDFYRRVSLSGDVSTEFARYVAERREAELEGIIERENLRENASEFAHRALAEGFVSEEGTGLSSILPPMSRFARGGGRAEKEARVLDALRAWVSRFMNLGGW</sequence>
<evidence type="ECO:0000259" key="1">
    <source>
        <dbReference type="Pfam" id="PF12008"/>
    </source>
</evidence>
<evidence type="ECO:0000313" key="2">
    <source>
        <dbReference type="EMBL" id="AOS46863.1"/>
    </source>
</evidence>
<organism evidence="2 3">
    <name type="scientific">Pauljensenia hongkongensis</name>
    <dbReference type="NCBI Taxonomy" id="178339"/>
    <lineage>
        <taxon>Bacteria</taxon>
        <taxon>Bacillati</taxon>
        <taxon>Actinomycetota</taxon>
        <taxon>Actinomycetes</taxon>
        <taxon>Actinomycetales</taxon>
        <taxon>Actinomycetaceae</taxon>
        <taxon>Pauljensenia</taxon>
    </lineage>
</organism>